<dbReference type="RefSeq" id="WP_374729386.1">
    <property type="nucleotide sequence ID" value="NZ_JABXXP010000714.1"/>
</dbReference>
<gene>
    <name evidence="1" type="ORF">HUK84_18330</name>
</gene>
<evidence type="ECO:0000313" key="1">
    <source>
        <dbReference type="EMBL" id="NVN13063.1"/>
    </source>
</evidence>
<sequence length="77" mass="8477">MTGLLILLNRPDQVAALLDAARDVAGRLAVRRLDVAAAREPPDDTILPTEEILTEADRARIRAAQRAWAEALHRQVV</sequence>
<proteinExistence type="predicted"/>
<reference evidence="1 2" key="1">
    <citation type="submission" date="2020-06" db="EMBL/GenBank/DDBJ databases">
        <title>Description of novel acetic acid bacteria.</title>
        <authorList>
            <person name="Sombolestani A."/>
        </authorList>
    </citation>
    <scope>NUCLEOTIDE SEQUENCE [LARGE SCALE GENOMIC DNA]</scope>
    <source>
        <strain evidence="1 2">LMG 31431</strain>
    </source>
</reference>
<comment type="caution">
    <text evidence="1">The sequence shown here is derived from an EMBL/GenBank/DDBJ whole genome shotgun (WGS) entry which is preliminary data.</text>
</comment>
<accession>A0A7Y7IZU0</accession>
<dbReference type="AlphaFoldDB" id="A0A7Y7IZU0"/>
<feature type="non-terminal residue" evidence="1">
    <location>
        <position position="77"/>
    </location>
</feature>
<protein>
    <submittedName>
        <fullName evidence="1">Uncharacterized protein</fullName>
    </submittedName>
</protein>
<name>A0A7Y7IZU0_9PROT</name>
<organism evidence="1 2">
    <name type="scientific">Nguyenibacter vanlangensis</name>
    <dbReference type="NCBI Taxonomy" id="1216886"/>
    <lineage>
        <taxon>Bacteria</taxon>
        <taxon>Pseudomonadati</taxon>
        <taxon>Pseudomonadota</taxon>
        <taxon>Alphaproteobacteria</taxon>
        <taxon>Acetobacterales</taxon>
        <taxon>Acetobacteraceae</taxon>
        <taxon>Nguyenibacter</taxon>
    </lineage>
</organism>
<dbReference type="Proteomes" id="UP000534870">
    <property type="component" value="Unassembled WGS sequence"/>
</dbReference>
<evidence type="ECO:0000313" key="2">
    <source>
        <dbReference type="Proteomes" id="UP000534870"/>
    </source>
</evidence>
<dbReference type="EMBL" id="JABXXP010000714">
    <property type="protein sequence ID" value="NVN13063.1"/>
    <property type="molecule type" value="Genomic_DNA"/>
</dbReference>